<dbReference type="EMBL" id="NBII01000007">
    <property type="protein sequence ID" value="PAV17171.1"/>
    <property type="molecule type" value="Genomic_DNA"/>
</dbReference>
<dbReference type="Proteomes" id="UP000217199">
    <property type="component" value="Unassembled WGS sequence"/>
</dbReference>
<sequence length="117" mass="12388">MQTTAGASPPPANTIAPTQSSPGVMMPSELYEAENNTAPPQQSVATPAQQGAPEPGSGTVVHDQHGSTRKVPFKDQVVGYAKSIRGSVLKNPETKETGERILKGDMSAKKYFEQKHA</sequence>
<accession>A0A286UC50</accession>
<dbReference type="InParanoid" id="A0A286UC50"/>
<name>A0A286UC50_9AGAM</name>
<feature type="compositionally biased region" description="Polar residues" evidence="1">
    <location>
        <begin position="34"/>
        <end position="49"/>
    </location>
</feature>
<keyword evidence="3" id="KW-1185">Reference proteome</keyword>
<feature type="region of interest" description="Disordered" evidence="1">
    <location>
        <begin position="1"/>
        <end position="73"/>
    </location>
</feature>
<protein>
    <submittedName>
        <fullName evidence="2">Uncharacterized protein</fullName>
    </submittedName>
</protein>
<organism evidence="2 3">
    <name type="scientific">Pyrrhoderma noxium</name>
    <dbReference type="NCBI Taxonomy" id="2282107"/>
    <lineage>
        <taxon>Eukaryota</taxon>
        <taxon>Fungi</taxon>
        <taxon>Dikarya</taxon>
        <taxon>Basidiomycota</taxon>
        <taxon>Agaricomycotina</taxon>
        <taxon>Agaricomycetes</taxon>
        <taxon>Hymenochaetales</taxon>
        <taxon>Hymenochaetaceae</taxon>
        <taxon>Pyrrhoderma</taxon>
    </lineage>
</organism>
<comment type="caution">
    <text evidence="2">The sequence shown here is derived from an EMBL/GenBank/DDBJ whole genome shotgun (WGS) entry which is preliminary data.</text>
</comment>
<evidence type="ECO:0000313" key="3">
    <source>
        <dbReference type="Proteomes" id="UP000217199"/>
    </source>
</evidence>
<proteinExistence type="predicted"/>
<dbReference type="OrthoDB" id="3361009at2759"/>
<evidence type="ECO:0000313" key="2">
    <source>
        <dbReference type="EMBL" id="PAV17171.1"/>
    </source>
</evidence>
<reference evidence="2 3" key="1">
    <citation type="journal article" date="2017" name="Mol. Ecol.">
        <title>Comparative and population genomic landscape of Phellinus noxius: A hypervariable fungus causing root rot in trees.</title>
        <authorList>
            <person name="Chung C.L."/>
            <person name="Lee T.J."/>
            <person name="Akiba M."/>
            <person name="Lee H.H."/>
            <person name="Kuo T.H."/>
            <person name="Liu D."/>
            <person name="Ke H.M."/>
            <person name="Yokoi T."/>
            <person name="Roa M.B."/>
            <person name="Lu M.J."/>
            <person name="Chang Y.Y."/>
            <person name="Ann P.J."/>
            <person name="Tsai J.N."/>
            <person name="Chen C.Y."/>
            <person name="Tzean S.S."/>
            <person name="Ota Y."/>
            <person name="Hattori T."/>
            <person name="Sahashi N."/>
            <person name="Liou R.F."/>
            <person name="Kikuchi T."/>
            <person name="Tsai I.J."/>
        </authorList>
    </citation>
    <scope>NUCLEOTIDE SEQUENCE [LARGE SCALE GENOMIC DNA]</scope>
    <source>
        <strain evidence="2 3">FFPRI411160</strain>
    </source>
</reference>
<dbReference type="AlphaFoldDB" id="A0A286UC50"/>
<gene>
    <name evidence="2" type="ORF">PNOK_0723500</name>
</gene>
<evidence type="ECO:0000256" key="1">
    <source>
        <dbReference type="SAM" id="MobiDB-lite"/>
    </source>
</evidence>